<dbReference type="RefSeq" id="NP_048141.1">
    <property type="nucleotide sequence ID" value="NC_001993.1"/>
</dbReference>
<gene>
    <name evidence="1" type="primary">MSV070</name>
</gene>
<dbReference type="KEGG" id="vg:1449889"/>
<organismHost>
    <name type="scientific">Melanoplus sanguinipes</name>
    <name type="common">Migratory grasshopper</name>
    <dbReference type="NCBI Taxonomy" id="65742"/>
</organismHost>
<organism evidence="1 2">
    <name type="scientific">Melanoplus sanguinipes entomopoxvirus</name>
    <name type="common">MsEPV</name>
    <dbReference type="NCBI Taxonomy" id="83191"/>
    <lineage>
        <taxon>Viruses</taxon>
        <taxon>Varidnaviria</taxon>
        <taxon>Bamfordvirae</taxon>
        <taxon>Nucleocytoviricota</taxon>
        <taxon>Pokkesviricetes</taxon>
        <taxon>Chitovirales</taxon>
        <taxon>Poxviridae</taxon>
        <taxon>Entomopoxvirinae</taxon>
        <taxon>Deltaentomopoxvirus</taxon>
        <taxon>Deltaentomopoxvirus msanguinipes</taxon>
    </lineage>
</organism>
<dbReference type="EMBL" id="AF063866">
    <property type="protein sequence ID" value="AAC97626.1"/>
    <property type="molecule type" value="Genomic_DNA"/>
</dbReference>
<sequence length="112" mass="13669">MIKIIKIYLLPLLHKSLHYKLTKLVSKRIIYKLRNKCEIDDIENLDCLFYTHVIKINNSYYYVYNNYHLISFTVDTNNKQDLYNKLKTFDFCYHNNLNEEMMKAYCQVNNIL</sequence>
<evidence type="ECO:0000313" key="1">
    <source>
        <dbReference type="EMBL" id="AAC97626.1"/>
    </source>
</evidence>
<dbReference type="GeneID" id="1449889"/>
<keyword evidence="2" id="KW-1185">Reference proteome</keyword>
<dbReference type="PIR" id="T28231">
    <property type="entry name" value="T28231"/>
</dbReference>
<reference evidence="1 2" key="1">
    <citation type="journal article" date="1999" name="J. Virol.">
        <title>The genome of Melanoplus sanguinipes entomopoxvirus.</title>
        <authorList>
            <person name="Afonso C.L."/>
            <person name="Tulman E.R."/>
            <person name="Lu Z."/>
            <person name="Oma E."/>
            <person name="Kutish G.F."/>
            <person name="Rock D.L."/>
        </authorList>
    </citation>
    <scope>NUCLEOTIDE SEQUENCE [LARGE SCALE GENOMIC DNA]</scope>
    <source>
        <strain evidence="1">Tucson</strain>
    </source>
</reference>
<protein>
    <submittedName>
        <fullName evidence="1">Uncharacterized protein</fullName>
    </submittedName>
</protein>
<proteinExistence type="predicted"/>
<dbReference type="Proteomes" id="UP000172353">
    <property type="component" value="Segment"/>
</dbReference>
<accession>Q9YW22</accession>
<name>Q9YW22_MSEPV</name>
<evidence type="ECO:0000313" key="2">
    <source>
        <dbReference type="Proteomes" id="UP000172353"/>
    </source>
</evidence>